<dbReference type="PANTHER" id="PTHR46558:SF4">
    <property type="entry name" value="DNA-BIDING PHAGE PROTEIN"/>
    <property type="match status" value="1"/>
</dbReference>
<evidence type="ECO:0000313" key="4">
    <source>
        <dbReference type="EMBL" id="TYL07939.1"/>
    </source>
</evidence>
<dbReference type="InterPro" id="IPR010982">
    <property type="entry name" value="Lambda_DNA-bd_dom_sf"/>
</dbReference>
<dbReference type="AlphaFoldDB" id="A0AAC9MTS6"/>
<evidence type="ECO:0000313" key="3">
    <source>
        <dbReference type="EMBL" id="AOQ22995.1"/>
    </source>
</evidence>
<dbReference type="EMBL" id="VCDX01000016">
    <property type="protein sequence ID" value="TYL07939.1"/>
    <property type="molecule type" value="Genomic_DNA"/>
</dbReference>
<dbReference type="PROSITE" id="PS50943">
    <property type="entry name" value="HTH_CROC1"/>
    <property type="match status" value="1"/>
</dbReference>
<dbReference type="Pfam" id="PF01381">
    <property type="entry name" value="HTH_3"/>
    <property type="match status" value="1"/>
</dbReference>
<keyword evidence="6" id="KW-1185">Reference proteome</keyword>
<dbReference type="Proteomes" id="UP000094598">
    <property type="component" value="Chromosome"/>
</dbReference>
<evidence type="ECO:0000259" key="2">
    <source>
        <dbReference type="PROSITE" id="PS50943"/>
    </source>
</evidence>
<accession>A0AAC9MTS6</accession>
<evidence type="ECO:0000313" key="5">
    <source>
        <dbReference type="Proteomes" id="UP000094598"/>
    </source>
</evidence>
<proteinExistence type="predicted"/>
<sequence length="76" mass="8508">MRYALRNKRKEAHLTQEEVANALNISRPAYCKIECGTTDPSLALALRIAAFFNSSVEDLFSNINSPSNEIHKENIA</sequence>
<protein>
    <submittedName>
        <fullName evidence="3">Helix-turn-helix protein</fullName>
    </submittedName>
</protein>
<gene>
    <name evidence="3" type="ORF">Maut_00526</name>
    <name evidence="4" type="ORF">MTAT_28030</name>
</gene>
<dbReference type="PANTHER" id="PTHR46558">
    <property type="entry name" value="TRACRIPTIONAL REGULATORY PROTEIN-RELATED-RELATED"/>
    <property type="match status" value="1"/>
</dbReference>
<reference evidence="4 6" key="2">
    <citation type="submission" date="2019-05" db="EMBL/GenBank/DDBJ databases">
        <title>Genome sequence of Moorella thermoacetica ATCC 33924.</title>
        <authorList>
            <person name="Poehlein A."/>
            <person name="Bengelsdorf F.R."/>
            <person name="Duerre P."/>
            <person name="Daniel R."/>
        </authorList>
    </citation>
    <scope>NUCLEOTIDE SEQUENCE [LARGE SCALE GENOMIC DNA]</scope>
    <source>
        <strain evidence="4 6">ATCC 33924</strain>
    </source>
</reference>
<dbReference type="SMART" id="SM00530">
    <property type="entry name" value="HTH_XRE"/>
    <property type="match status" value="1"/>
</dbReference>
<name>A0AAC9MTS6_NEOTH</name>
<dbReference type="GO" id="GO:0003677">
    <property type="term" value="F:DNA binding"/>
    <property type="evidence" value="ECO:0007669"/>
    <property type="project" value="UniProtKB-KW"/>
</dbReference>
<dbReference type="InterPro" id="IPR001387">
    <property type="entry name" value="Cro/C1-type_HTH"/>
</dbReference>
<keyword evidence="1" id="KW-0238">DNA-binding</keyword>
<dbReference type="RefSeq" id="WP_069588148.1">
    <property type="nucleotide sequence ID" value="NZ_CP017019.1"/>
</dbReference>
<dbReference type="EMBL" id="CP017019">
    <property type="protein sequence ID" value="AOQ22995.1"/>
    <property type="molecule type" value="Genomic_DNA"/>
</dbReference>
<feature type="domain" description="HTH cro/C1-type" evidence="2">
    <location>
        <begin position="5"/>
        <end position="59"/>
    </location>
</feature>
<dbReference type="Proteomes" id="UP000322283">
    <property type="component" value="Unassembled WGS sequence"/>
</dbReference>
<dbReference type="Gene3D" id="1.10.260.40">
    <property type="entry name" value="lambda repressor-like DNA-binding domains"/>
    <property type="match status" value="1"/>
</dbReference>
<dbReference type="SUPFAM" id="SSF47413">
    <property type="entry name" value="lambda repressor-like DNA-binding domains"/>
    <property type="match status" value="1"/>
</dbReference>
<reference evidence="3 5" key="1">
    <citation type="submission" date="2016-08" db="EMBL/GenBank/DDBJ databases">
        <title>Moorella thermoacetica DSM 103132.</title>
        <authorList>
            <person name="Jendresen C.B."/>
            <person name="Redl S.M."/>
            <person name="Jensen T.O."/>
            <person name="Nielsen A.T."/>
        </authorList>
    </citation>
    <scope>NUCLEOTIDE SEQUENCE [LARGE SCALE GENOMIC DNA]</scope>
    <source>
        <strain evidence="3 5">DSM 103132</strain>
    </source>
</reference>
<evidence type="ECO:0000256" key="1">
    <source>
        <dbReference type="ARBA" id="ARBA00023125"/>
    </source>
</evidence>
<evidence type="ECO:0000313" key="6">
    <source>
        <dbReference type="Proteomes" id="UP000322283"/>
    </source>
</evidence>
<organism evidence="3 5">
    <name type="scientific">Neomoorella thermoacetica</name>
    <name type="common">Clostridium thermoaceticum</name>
    <dbReference type="NCBI Taxonomy" id="1525"/>
    <lineage>
        <taxon>Bacteria</taxon>
        <taxon>Bacillati</taxon>
        <taxon>Bacillota</taxon>
        <taxon>Clostridia</taxon>
        <taxon>Neomoorellales</taxon>
        <taxon>Neomoorellaceae</taxon>
        <taxon>Neomoorella</taxon>
    </lineage>
</organism>
<dbReference type="CDD" id="cd00093">
    <property type="entry name" value="HTH_XRE"/>
    <property type="match status" value="1"/>
</dbReference>